<organism evidence="1">
    <name type="scientific">Rhipicephalus zambeziensis</name>
    <dbReference type="NCBI Taxonomy" id="60191"/>
    <lineage>
        <taxon>Eukaryota</taxon>
        <taxon>Metazoa</taxon>
        <taxon>Ecdysozoa</taxon>
        <taxon>Arthropoda</taxon>
        <taxon>Chelicerata</taxon>
        <taxon>Arachnida</taxon>
        <taxon>Acari</taxon>
        <taxon>Parasitiformes</taxon>
        <taxon>Ixodida</taxon>
        <taxon>Ixodoidea</taxon>
        <taxon>Ixodidae</taxon>
        <taxon>Rhipicephalinae</taxon>
        <taxon>Rhipicephalus</taxon>
        <taxon>Rhipicephalus</taxon>
    </lineage>
</organism>
<proteinExistence type="predicted"/>
<evidence type="ECO:0000313" key="1">
    <source>
        <dbReference type="EMBL" id="MAA14281.1"/>
    </source>
</evidence>
<accession>A0A224YIF5</accession>
<protein>
    <submittedName>
        <fullName evidence="1">Uncharacterized protein</fullName>
    </submittedName>
</protein>
<name>A0A224YIF5_9ACAR</name>
<dbReference type="EMBL" id="GFPF01003135">
    <property type="protein sequence ID" value="MAA14281.1"/>
    <property type="molecule type" value="Transcribed_RNA"/>
</dbReference>
<dbReference type="AlphaFoldDB" id="A0A224YIF5"/>
<reference evidence="1" key="1">
    <citation type="journal article" date="2017" name="Parasit. Vectors">
        <title>Sialotranscriptomics of Rhipicephalus zambeziensis reveals intricate expression profiles of secretory proteins and suggests tight temporal transcriptional regulation during blood-feeding.</title>
        <authorList>
            <person name="de Castro M.H."/>
            <person name="de Klerk D."/>
            <person name="Pienaar R."/>
            <person name="Rees D.J.G."/>
            <person name="Mans B.J."/>
        </authorList>
    </citation>
    <scope>NUCLEOTIDE SEQUENCE</scope>
    <source>
        <tissue evidence="1">Salivary glands</tissue>
    </source>
</reference>
<sequence>MPDIYGIAMAPLISTTVVHPELIKAATSWRKCDQCSCRLAWELTKYHDHTCEKEFEFTCTCNAYTCEKKHIQICMAKTAMYL</sequence>